<dbReference type="RefSeq" id="WP_221303028.1">
    <property type="nucleotide sequence ID" value="NZ_JACHHN010000002.1"/>
</dbReference>
<dbReference type="EMBL" id="JACHHN010000002">
    <property type="protein sequence ID" value="MBB5190658.1"/>
    <property type="molecule type" value="Genomic_DNA"/>
</dbReference>
<reference evidence="1 2" key="1">
    <citation type="submission" date="2020-08" db="EMBL/GenBank/DDBJ databases">
        <title>Genomic Encyclopedia of Type Strains, Phase IV (KMG-IV): sequencing the most valuable type-strain genomes for metagenomic binning, comparative biology and taxonomic classification.</title>
        <authorList>
            <person name="Goeker M."/>
        </authorList>
    </citation>
    <scope>NUCLEOTIDE SEQUENCE [LARGE SCALE GENOMIC DNA]</scope>
    <source>
        <strain evidence="1 2">DSM 18233</strain>
    </source>
</reference>
<protein>
    <submittedName>
        <fullName evidence="1">Type VI secretion system protein</fullName>
    </submittedName>
</protein>
<evidence type="ECO:0000313" key="2">
    <source>
        <dbReference type="Proteomes" id="UP000543030"/>
    </source>
</evidence>
<proteinExistence type="predicted"/>
<keyword evidence="2" id="KW-1185">Reference proteome</keyword>
<dbReference type="AlphaFoldDB" id="A0A840RDQ4"/>
<sequence length="117" mass="13023">MANDNAPIAVDFVVINDPELLKTLLTLSSAQWFTQRDQFIRDYPQALNVWGHELVPGQKLTFQKVPIGGLAAVGLLVFAGYNSPGVHRLRLDQSHDVLIRLDNKDLQAITTNRPTGF</sequence>
<organism evidence="1 2">
    <name type="scientific">Silvimonas terrae</name>
    <dbReference type="NCBI Taxonomy" id="300266"/>
    <lineage>
        <taxon>Bacteria</taxon>
        <taxon>Pseudomonadati</taxon>
        <taxon>Pseudomonadota</taxon>
        <taxon>Betaproteobacteria</taxon>
        <taxon>Neisseriales</taxon>
        <taxon>Chitinibacteraceae</taxon>
        <taxon>Silvimonas</taxon>
    </lineage>
</organism>
<comment type="caution">
    <text evidence="1">The sequence shown here is derived from an EMBL/GenBank/DDBJ whole genome shotgun (WGS) entry which is preliminary data.</text>
</comment>
<evidence type="ECO:0000313" key="1">
    <source>
        <dbReference type="EMBL" id="MBB5190658.1"/>
    </source>
</evidence>
<name>A0A840RDQ4_9NEIS</name>
<accession>A0A840RDQ4</accession>
<dbReference type="Proteomes" id="UP000543030">
    <property type="component" value="Unassembled WGS sequence"/>
</dbReference>
<gene>
    <name evidence="1" type="ORF">HNQ50_001380</name>
</gene>